<name>A0A8J8NE54_HALGN</name>
<proteinExistence type="predicted"/>
<gene>
    <name evidence="1" type="ORF">FGO68_gene10039</name>
</gene>
<accession>A0A8J8NE54</accession>
<comment type="caution">
    <text evidence="1">The sequence shown here is derived from an EMBL/GenBank/DDBJ whole genome shotgun (WGS) entry which is preliminary data.</text>
</comment>
<evidence type="ECO:0000313" key="2">
    <source>
        <dbReference type="Proteomes" id="UP000785679"/>
    </source>
</evidence>
<dbReference type="OrthoDB" id="627262at2759"/>
<protein>
    <submittedName>
        <fullName evidence="1">Uncharacterized protein</fullName>
    </submittedName>
</protein>
<sequence>MRIKELEKAHQKVLACEGRGQNGPYEAETEESEIDDWGNPIEVIERDAIFIKSNDIARAIKIRQRMVILKYLIKENQSHHLYERITRNAHFFLENQLEIICQLIDAQNFKNKNFLLKRFQFKPQVLSMILKYFHKEEHVYLFLWDINRKSREMIEIFLERGYLSNRSTIAEV</sequence>
<organism evidence="1 2">
    <name type="scientific">Halteria grandinella</name>
    <dbReference type="NCBI Taxonomy" id="5974"/>
    <lineage>
        <taxon>Eukaryota</taxon>
        <taxon>Sar</taxon>
        <taxon>Alveolata</taxon>
        <taxon>Ciliophora</taxon>
        <taxon>Intramacronucleata</taxon>
        <taxon>Spirotrichea</taxon>
        <taxon>Stichotrichia</taxon>
        <taxon>Sporadotrichida</taxon>
        <taxon>Halteriidae</taxon>
        <taxon>Halteria</taxon>
    </lineage>
</organism>
<keyword evidence="2" id="KW-1185">Reference proteome</keyword>
<dbReference type="AlphaFoldDB" id="A0A8J8NE54"/>
<reference evidence="1" key="1">
    <citation type="submission" date="2019-06" db="EMBL/GenBank/DDBJ databases">
        <authorList>
            <person name="Zheng W."/>
        </authorList>
    </citation>
    <scope>NUCLEOTIDE SEQUENCE</scope>
    <source>
        <strain evidence="1">QDHG01</strain>
    </source>
</reference>
<evidence type="ECO:0000313" key="1">
    <source>
        <dbReference type="EMBL" id="TNV73004.1"/>
    </source>
</evidence>
<dbReference type="EMBL" id="RRYP01020207">
    <property type="protein sequence ID" value="TNV73004.1"/>
    <property type="molecule type" value="Genomic_DNA"/>
</dbReference>
<dbReference type="Proteomes" id="UP000785679">
    <property type="component" value="Unassembled WGS sequence"/>
</dbReference>